<feature type="active site" evidence="13">
    <location>
        <position position="132"/>
    </location>
</feature>
<evidence type="ECO:0000256" key="14">
    <source>
        <dbReference type="PIRSR" id="PIRSR618044-2"/>
    </source>
</evidence>
<sequence length="399" mass="43273">MKYISALLALFLILSLLTCNAATCFAAEAGSENTADSEDALSLAAPSAILMEADTGTILYEKNSHERLRPASVTKIMTLLLIFEALEKGQIHSDDTVTVSEHASEMGGSQVYLETGETQTVNDLIKCISIASANDAAVAMAEYIDGTEEAFVAHMNEKAKTLNMNDTTFVNCCGLEADGHLTSAHDIALMSRELSNNHPQIHDYCTIWMDHITHTTRKGTSDFGLTNTNKLLRQYSYCTGLKTGYTSQSGFCLSATATRDHINLIAVVMAEENSKIRNKEAVSLLDYGFAHCQVYSDPLDSKLPDLTVSRGKQDSIGLAYASPFQYVITDGSSSEEITKELHIPDSLEAPVKKGDTVGCIEFHIGKRLLGSVDIIAKETVPAATLADCYLDCLSMLLLK</sequence>
<dbReference type="Proteomes" id="UP000474024">
    <property type="component" value="Unassembled WGS sequence"/>
</dbReference>
<keyword evidence="11" id="KW-0961">Cell wall biogenesis/degradation</keyword>
<evidence type="ECO:0000256" key="2">
    <source>
        <dbReference type="ARBA" id="ARBA00004752"/>
    </source>
</evidence>
<evidence type="ECO:0000313" key="18">
    <source>
        <dbReference type="EMBL" id="MST74061.1"/>
    </source>
</evidence>
<evidence type="ECO:0000256" key="3">
    <source>
        <dbReference type="ARBA" id="ARBA00007164"/>
    </source>
</evidence>
<evidence type="ECO:0000256" key="9">
    <source>
        <dbReference type="ARBA" id="ARBA00022960"/>
    </source>
</evidence>
<dbReference type="Gene3D" id="3.40.710.10">
    <property type="entry name" value="DD-peptidase/beta-lactamase superfamily"/>
    <property type="match status" value="1"/>
</dbReference>
<dbReference type="InterPro" id="IPR001967">
    <property type="entry name" value="Peptidase_S11_N"/>
</dbReference>
<dbReference type="InterPro" id="IPR012907">
    <property type="entry name" value="Peptidase_S11_C"/>
</dbReference>
<evidence type="ECO:0000256" key="4">
    <source>
        <dbReference type="ARBA" id="ARBA00012448"/>
    </source>
</evidence>
<dbReference type="InterPro" id="IPR037167">
    <property type="entry name" value="Peptidase_S11_C_sf"/>
</dbReference>
<comment type="similarity">
    <text evidence="3 15">Belongs to the peptidase S11 family.</text>
</comment>
<comment type="caution">
    <text evidence="18">The sequence shown here is derived from an EMBL/GenBank/DDBJ whole genome shotgun (WGS) entry which is preliminary data.</text>
</comment>
<evidence type="ECO:0000256" key="10">
    <source>
        <dbReference type="ARBA" id="ARBA00022984"/>
    </source>
</evidence>
<protein>
    <recommendedName>
        <fullName evidence="4">serine-type D-Ala-D-Ala carboxypeptidase</fullName>
        <ecNumber evidence="4">3.4.16.4</ecNumber>
    </recommendedName>
</protein>
<organism evidence="18 19">
    <name type="scientific">Roseburia porci</name>
    <dbReference type="NCBI Taxonomy" id="2605790"/>
    <lineage>
        <taxon>Bacteria</taxon>
        <taxon>Bacillati</taxon>
        <taxon>Bacillota</taxon>
        <taxon>Clostridia</taxon>
        <taxon>Lachnospirales</taxon>
        <taxon>Lachnospiraceae</taxon>
        <taxon>Roseburia</taxon>
    </lineage>
</organism>
<dbReference type="GO" id="GO:0009252">
    <property type="term" value="P:peptidoglycan biosynthetic process"/>
    <property type="evidence" value="ECO:0007669"/>
    <property type="project" value="UniProtKB-UniPathway"/>
</dbReference>
<evidence type="ECO:0000256" key="12">
    <source>
        <dbReference type="ARBA" id="ARBA00034000"/>
    </source>
</evidence>
<keyword evidence="10" id="KW-0573">Peptidoglycan synthesis</keyword>
<dbReference type="GO" id="GO:0071555">
    <property type="term" value="P:cell wall organization"/>
    <property type="evidence" value="ECO:0007669"/>
    <property type="project" value="UniProtKB-KW"/>
</dbReference>
<keyword evidence="7 16" id="KW-0732">Signal</keyword>
<dbReference type="InterPro" id="IPR018044">
    <property type="entry name" value="Peptidase_S11"/>
</dbReference>
<dbReference type="PRINTS" id="PR00725">
    <property type="entry name" value="DADACBPTASE1"/>
</dbReference>
<dbReference type="GO" id="GO:0008360">
    <property type="term" value="P:regulation of cell shape"/>
    <property type="evidence" value="ECO:0007669"/>
    <property type="project" value="UniProtKB-KW"/>
</dbReference>
<evidence type="ECO:0000256" key="1">
    <source>
        <dbReference type="ARBA" id="ARBA00003217"/>
    </source>
</evidence>
<reference evidence="18 19" key="1">
    <citation type="submission" date="2019-08" db="EMBL/GenBank/DDBJ databases">
        <title>In-depth cultivation of the pig gut microbiome towards novel bacterial diversity and tailored functional studies.</title>
        <authorList>
            <person name="Wylensek D."/>
            <person name="Hitch T.C.A."/>
            <person name="Clavel T."/>
        </authorList>
    </citation>
    <scope>NUCLEOTIDE SEQUENCE [LARGE SCALE GENOMIC DNA]</scope>
    <source>
        <strain evidence="18 19">MUC/MUC-530-WT-4D</strain>
    </source>
</reference>
<feature type="binding site" evidence="14">
    <location>
        <position position="242"/>
    </location>
    <ligand>
        <name>substrate</name>
    </ligand>
</feature>
<evidence type="ECO:0000256" key="5">
    <source>
        <dbReference type="ARBA" id="ARBA00022645"/>
    </source>
</evidence>
<dbReference type="Pfam" id="PF00768">
    <property type="entry name" value="Peptidase_S11"/>
    <property type="match status" value="1"/>
</dbReference>
<dbReference type="PANTHER" id="PTHR21581:SF6">
    <property type="entry name" value="TRAFFICKING PROTEIN PARTICLE COMPLEX SUBUNIT 12"/>
    <property type="match status" value="1"/>
</dbReference>
<evidence type="ECO:0000256" key="16">
    <source>
        <dbReference type="SAM" id="SignalP"/>
    </source>
</evidence>
<keyword evidence="9" id="KW-0133">Cell shape</keyword>
<dbReference type="GO" id="GO:0009002">
    <property type="term" value="F:serine-type D-Ala-D-Ala carboxypeptidase activity"/>
    <property type="evidence" value="ECO:0007669"/>
    <property type="project" value="UniProtKB-EC"/>
</dbReference>
<feature type="signal peptide" evidence="16">
    <location>
        <begin position="1"/>
        <end position="21"/>
    </location>
</feature>
<name>A0A6L5YQT1_9FIRM</name>
<dbReference type="UniPathway" id="UPA00219"/>
<dbReference type="AlphaFoldDB" id="A0A6L5YQT1"/>
<evidence type="ECO:0000256" key="8">
    <source>
        <dbReference type="ARBA" id="ARBA00022801"/>
    </source>
</evidence>
<gene>
    <name evidence="18" type="ORF">FYJ75_03280</name>
</gene>
<dbReference type="Pfam" id="PF07943">
    <property type="entry name" value="PBP5_C"/>
    <property type="match status" value="1"/>
</dbReference>
<evidence type="ECO:0000259" key="17">
    <source>
        <dbReference type="SMART" id="SM00936"/>
    </source>
</evidence>
<evidence type="ECO:0000256" key="11">
    <source>
        <dbReference type="ARBA" id="ARBA00023316"/>
    </source>
</evidence>
<evidence type="ECO:0000256" key="7">
    <source>
        <dbReference type="ARBA" id="ARBA00022729"/>
    </source>
</evidence>
<accession>A0A6L5YQT1</accession>
<dbReference type="GO" id="GO:0006508">
    <property type="term" value="P:proteolysis"/>
    <property type="evidence" value="ECO:0007669"/>
    <property type="project" value="UniProtKB-KW"/>
</dbReference>
<dbReference type="SUPFAM" id="SSF69189">
    <property type="entry name" value="Penicillin-binding protein associated domain"/>
    <property type="match status" value="1"/>
</dbReference>
<dbReference type="InterPro" id="IPR015956">
    <property type="entry name" value="Peniciliin-bd_prot_C_sf"/>
</dbReference>
<dbReference type="InterPro" id="IPR012338">
    <property type="entry name" value="Beta-lactam/transpept-like"/>
</dbReference>
<dbReference type="RefSeq" id="WP_154428819.1">
    <property type="nucleotide sequence ID" value="NZ_VUNI01000003.1"/>
</dbReference>
<comment type="catalytic activity">
    <reaction evidence="12">
        <text>Preferential cleavage: (Ac)2-L-Lys-D-Ala-|-D-Ala. Also transpeptidation of peptidyl-alanyl moieties that are N-acyl substituents of D-alanine.</text>
        <dbReference type="EC" id="3.4.16.4"/>
    </reaction>
</comment>
<dbReference type="PANTHER" id="PTHR21581">
    <property type="entry name" value="D-ALANYL-D-ALANINE CARBOXYPEPTIDASE"/>
    <property type="match status" value="1"/>
</dbReference>
<keyword evidence="19" id="KW-1185">Reference proteome</keyword>
<evidence type="ECO:0000313" key="19">
    <source>
        <dbReference type="Proteomes" id="UP000474024"/>
    </source>
</evidence>
<comment type="function">
    <text evidence="1">Removes C-terminal D-alanyl residues from sugar-peptide cell wall precursors.</text>
</comment>
<dbReference type="Gene3D" id="2.60.410.10">
    <property type="entry name" value="D-Ala-D-Ala carboxypeptidase, C-terminal domain"/>
    <property type="match status" value="1"/>
</dbReference>
<comment type="pathway">
    <text evidence="2">Cell wall biogenesis; peptidoglycan biosynthesis.</text>
</comment>
<dbReference type="EC" id="3.4.16.4" evidence="4"/>
<evidence type="ECO:0000256" key="15">
    <source>
        <dbReference type="RuleBase" id="RU004016"/>
    </source>
</evidence>
<feature type="chain" id="PRO_5038581693" description="serine-type D-Ala-D-Ala carboxypeptidase" evidence="16">
    <location>
        <begin position="22"/>
        <end position="399"/>
    </location>
</feature>
<dbReference type="SMART" id="SM00936">
    <property type="entry name" value="PBP5_C"/>
    <property type="match status" value="1"/>
</dbReference>
<feature type="domain" description="Peptidase S11 D-Ala-D-Ala carboxypeptidase A C-terminal" evidence="17">
    <location>
        <begin position="295"/>
        <end position="382"/>
    </location>
</feature>
<evidence type="ECO:0000256" key="6">
    <source>
        <dbReference type="ARBA" id="ARBA00022670"/>
    </source>
</evidence>
<keyword evidence="8" id="KW-0378">Hydrolase</keyword>
<keyword evidence="6" id="KW-0645">Protease</keyword>
<proteinExistence type="inferred from homology"/>
<feature type="active site" description="Acyl-ester intermediate" evidence="13">
    <location>
        <position position="72"/>
    </location>
</feature>
<keyword evidence="5 18" id="KW-0121">Carboxypeptidase</keyword>
<feature type="active site" description="Proton acceptor" evidence="13">
    <location>
        <position position="75"/>
    </location>
</feature>
<evidence type="ECO:0000256" key="13">
    <source>
        <dbReference type="PIRSR" id="PIRSR618044-1"/>
    </source>
</evidence>
<dbReference type="EMBL" id="VUNI01000003">
    <property type="protein sequence ID" value="MST74061.1"/>
    <property type="molecule type" value="Genomic_DNA"/>
</dbReference>
<dbReference type="SUPFAM" id="SSF56601">
    <property type="entry name" value="beta-lactamase/transpeptidase-like"/>
    <property type="match status" value="1"/>
</dbReference>